<protein>
    <submittedName>
        <fullName evidence="1">Uncharacterized protein</fullName>
    </submittedName>
</protein>
<proteinExistence type="predicted"/>
<dbReference type="AlphaFoldDB" id="A0AAV8S2Q7"/>
<evidence type="ECO:0000313" key="1">
    <source>
        <dbReference type="EMBL" id="KAJ8513624.1"/>
    </source>
</evidence>
<dbReference type="PANTHER" id="PTHR37261">
    <property type="entry name" value="40S RIBOSOMAL PROTEIN S27"/>
    <property type="match status" value="1"/>
</dbReference>
<name>A0AAV8S2Q7_ENSVE</name>
<dbReference type="Proteomes" id="UP001222027">
    <property type="component" value="Unassembled WGS sequence"/>
</dbReference>
<comment type="caution">
    <text evidence="1">The sequence shown here is derived from an EMBL/GenBank/DDBJ whole genome shotgun (WGS) entry which is preliminary data.</text>
</comment>
<evidence type="ECO:0000313" key="2">
    <source>
        <dbReference type="Proteomes" id="UP001222027"/>
    </source>
</evidence>
<gene>
    <name evidence="1" type="ORF">OPV22_004058</name>
</gene>
<reference evidence="1 2" key="1">
    <citation type="submission" date="2022-12" db="EMBL/GenBank/DDBJ databases">
        <title>Chromosome-scale assembly of the Ensete ventricosum genome.</title>
        <authorList>
            <person name="Dussert Y."/>
            <person name="Stocks J."/>
            <person name="Wendawek A."/>
            <person name="Woldeyes F."/>
            <person name="Nichols R.A."/>
            <person name="Borrell J.S."/>
        </authorList>
    </citation>
    <scope>NUCLEOTIDE SEQUENCE [LARGE SCALE GENOMIC DNA]</scope>
    <source>
        <strain evidence="2">cv. Maze</strain>
        <tissue evidence="1">Seeds</tissue>
    </source>
</reference>
<organism evidence="1 2">
    <name type="scientific">Ensete ventricosum</name>
    <name type="common">Abyssinian banana</name>
    <name type="synonym">Musa ensete</name>
    <dbReference type="NCBI Taxonomy" id="4639"/>
    <lineage>
        <taxon>Eukaryota</taxon>
        <taxon>Viridiplantae</taxon>
        <taxon>Streptophyta</taxon>
        <taxon>Embryophyta</taxon>
        <taxon>Tracheophyta</taxon>
        <taxon>Spermatophyta</taxon>
        <taxon>Magnoliopsida</taxon>
        <taxon>Liliopsida</taxon>
        <taxon>Zingiberales</taxon>
        <taxon>Musaceae</taxon>
        <taxon>Ensete</taxon>
    </lineage>
</organism>
<dbReference type="EMBL" id="JAQQAF010000001">
    <property type="protein sequence ID" value="KAJ8513624.1"/>
    <property type="molecule type" value="Genomic_DNA"/>
</dbReference>
<sequence length="155" mass="16670">MEAASGAASGDEESSAAVNRWAISTDWIVAGGSPHDAVSFDTSEEDAPTAPTISTPLILLRPPAEAATEEEDRGFLPCEVTAGAGVDLCLKRRSISEYQKLFPAIDFSLIENDEDVLWKADTGETNEEVAARGVKFISCEFKILYSESVGLVWKN</sequence>
<dbReference type="PANTHER" id="PTHR37261:SF1">
    <property type="entry name" value="40S RIBOSOMAL PROTEIN S27"/>
    <property type="match status" value="1"/>
</dbReference>
<accession>A0AAV8S2Q7</accession>
<keyword evidence="2" id="KW-1185">Reference proteome</keyword>